<keyword evidence="2" id="KW-1185">Reference proteome</keyword>
<accession>U2EB73</accession>
<evidence type="ECO:0000313" key="1">
    <source>
        <dbReference type="EMBL" id="ERJ12353.1"/>
    </source>
</evidence>
<sequence>MAHRKMVKWQPFAALTEQSQYIGDLMNEINKKPRPILSEEQIEEINEKIIDAYNSQEEIIINYFHKGYFYDVTCTINKIDRMNHLLIVNYKGKEKRLIFKNIIDLKIK</sequence>
<name>U2EB73_9MOLU</name>
<dbReference type="InterPro" id="IPR014962">
    <property type="entry name" value="YolD"/>
</dbReference>
<dbReference type="EMBL" id="AFNU02000004">
    <property type="protein sequence ID" value="ERJ12353.1"/>
    <property type="molecule type" value="Genomic_DNA"/>
</dbReference>
<protein>
    <submittedName>
        <fullName evidence="1">PXO2-70 protein</fullName>
    </submittedName>
</protein>
<dbReference type="PANTHER" id="PTHR40051">
    <property type="entry name" value="IG HYPOTHETICAL 15966"/>
    <property type="match status" value="1"/>
</dbReference>
<dbReference type="RefSeq" id="WP_008825070.1">
    <property type="nucleotide sequence ID" value="NZ_AFNU02000004.1"/>
</dbReference>
<dbReference type="OrthoDB" id="2390144at2"/>
<dbReference type="InParanoid" id="U2EB73"/>
<gene>
    <name evidence="1" type="ORF">HLPCO_001339</name>
</gene>
<proteinExistence type="predicted"/>
<dbReference type="Pfam" id="PF08863">
    <property type="entry name" value="YolD"/>
    <property type="match status" value="1"/>
</dbReference>
<evidence type="ECO:0000313" key="2">
    <source>
        <dbReference type="Proteomes" id="UP000005707"/>
    </source>
</evidence>
<reference evidence="1 2" key="1">
    <citation type="journal article" date="2011" name="J. Bacteriol.">
        <title>Genome sequence of Haloplasma contractile, an unusual contractile bacterium from a deep-sea anoxic brine lake.</title>
        <authorList>
            <person name="Antunes A."/>
            <person name="Alam I."/>
            <person name="El Dorry H."/>
            <person name="Siam R."/>
            <person name="Robertson A."/>
            <person name="Bajic V.B."/>
            <person name="Stingl U."/>
        </authorList>
    </citation>
    <scope>NUCLEOTIDE SEQUENCE [LARGE SCALE GENOMIC DNA]</scope>
    <source>
        <strain evidence="1 2">SSD-17B</strain>
    </source>
</reference>
<reference evidence="1 2" key="2">
    <citation type="journal article" date="2013" name="PLoS ONE">
        <title>INDIGO - INtegrated Data Warehouse of MIcrobial GenOmes with Examples from the Red Sea Extremophiles.</title>
        <authorList>
            <person name="Alam I."/>
            <person name="Antunes A."/>
            <person name="Kamau A.A."/>
            <person name="Ba Alawi W."/>
            <person name="Kalkatawi M."/>
            <person name="Stingl U."/>
            <person name="Bajic V.B."/>
        </authorList>
    </citation>
    <scope>NUCLEOTIDE SEQUENCE [LARGE SCALE GENOMIC DNA]</scope>
    <source>
        <strain evidence="1 2">SSD-17B</strain>
    </source>
</reference>
<dbReference type="PANTHER" id="PTHR40051:SF1">
    <property type="entry name" value="YOLD-LIKE FAMILY PROTEIN"/>
    <property type="match status" value="1"/>
</dbReference>
<organism evidence="1 2">
    <name type="scientific">Haloplasma contractile SSD-17B</name>
    <dbReference type="NCBI Taxonomy" id="1033810"/>
    <lineage>
        <taxon>Bacteria</taxon>
        <taxon>Bacillati</taxon>
        <taxon>Mycoplasmatota</taxon>
        <taxon>Mollicutes</taxon>
        <taxon>Haloplasmatales</taxon>
        <taxon>Haloplasmataceae</taxon>
        <taxon>Haloplasma</taxon>
    </lineage>
</organism>
<comment type="caution">
    <text evidence="1">The sequence shown here is derived from an EMBL/GenBank/DDBJ whole genome shotgun (WGS) entry which is preliminary data.</text>
</comment>
<dbReference type="Proteomes" id="UP000005707">
    <property type="component" value="Unassembled WGS sequence"/>
</dbReference>
<dbReference type="AlphaFoldDB" id="U2EB73"/>